<name>A0ACC2K0Y9_9PEZI</name>
<organism evidence="1 2">
    <name type="scientific">Lasiodiplodia mahajangana</name>
    <dbReference type="NCBI Taxonomy" id="1108764"/>
    <lineage>
        <taxon>Eukaryota</taxon>
        <taxon>Fungi</taxon>
        <taxon>Dikarya</taxon>
        <taxon>Ascomycota</taxon>
        <taxon>Pezizomycotina</taxon>
        <taxon>Dothideomycetes</taxon>
        <taxon>Dothideomycetes incertae sedis</taxon>
        <taxon>Botryosphaeriales</taxon>
        <taxon>Botryosphaeriaceae</taxon>
        <taxon>Lasiodiplodia</taxon>
    </lineage>
</organism>
<evidence type="ECO:0000313" key="1">
    <source>
        <dbReference type="EMBL" id="KAJ8133122.1"/>
    </source>
</evidence>
<reference evidence="1" key="1">
    <citation type="submission" date="2022-12" db="EMBL/GenBank/DDBJ databases">
        <title>Genome Sequence of Lasiodiplodia mahajangana.</title>
        <authorList>
            <person name="Buettner E."/>
        </authorList>
    </citation>
    <scope>NUCLEOTIDE SEQUENCE</scope>
    <source>
        <strain evidence="1">VT137</strain>
    </source>
</reference>
<dbReference type="EMBL" id="JAPUUL010000043">
    <property type="protein sequence ID" value="KAJ8133122.1"/>
    <property type="molecule type" value="Genomic_DNA"/>
</dbReference>
<gene>
    <name evidence="1" type="ORF">O1611_g502</name>
</gene>
<protein>
    <submittedName>
        <fullName evidence="1">Uncharacterized protein</fullName>
    </submittedName>
</protein>
<evidence type="ECO:0000313" key="2">
    <source>
        <dbReference type="Proteomes" id="UP001153332"/>
    </source>
</evidence>
<comment type="caution">
    <text evidence="1">The sequence shown here is derived from an EMBL/GenBank/DDBJ whole genome shotgun (WGS) entry which is preliminary data.</text>
</comment>
<proteinExistence type="predicted"/>
<sequence>MRDGKLTPTTPGWALTTVFTAPTECVTPFITVPGVGCDDVTCYALFMPSLEIDSATGGAHIQCLPSFSTDSDFNMSPIFSYSPGIFCPSGMSRASSVPGTAICCPSGLDCTDVGTNGTTSYKCTATLTTGKFGQGDWGENVGYYSSLTVLSPELHQTIYAEATPIVLLRRNLRKHSSPVISSSATISTIASSAVRPSPSGASDSRPGSNSAVIVGGVLGSVAFILFIVLVHSLARYRRGRVLARNNQSHIGTEQEQGTIRMQQNPSDDTRDFWSLKPEPDPTATRVELEGTAVDHQGPGIYVAKPELEGTAGKNRLFGVFVRGKAELEGNGPGR</sequence>
<keyword evidence="2" id="KW-1185">Reference proteome</keyword>
<accession>A0ACC2K0Y9</accession>
<dbReference type="Proteomes" id="UP001153332">
    <property type="component" value="Unassembled WGS sequence"/>
</dbReference>